<protein>
    <submittedName>
        <fullName evidence="1">Uncharacterized protein</fullName>
    </submittedName>
</protein>
<dbReference type="Proteomes" id="UP000075880">
    <property type="component" value="Unassembled WGS sequence"/>
</dbReference>
<evidence type="ECO:0000313" key="2">
    <source>
        <dbReference type="Proteomes" id="UP000075880"/>
    </source>
</evidence>
<evidence type="ECO:0000313" key="1">
    <source>
        <dbReference type="EnsemblMetazoa" id="ENSAATROPP008548"/>
    </source>
</evidence>
<proteinExistence type="predicted"/>
<sequence length="45" mass="5148">KRKITDKVWQRIKAPRPRRAAGGYVIQRADGHQASNSVMEDTIIE</sequence>
<name>A0AAG5DCY0_ANOAO</name>
<dbReference type="AlphaFoldDB" id="A0AAG5DCY0"/>
<keyword evidence="2" id="KW-1185">Reference proteome</keyword>
<accession>A0AAG5DCY0</accession>
<organism evidence="1 2">
    <name type="scientific">Anopheles atroparvus</name>
    <name type="common">European mosquito</name>
    <dbReference type="NCBI Taxonomy" id="41427"/>
    <lineage>
        <taxon>Eukaryota</taxon>
        <taxon>Metazoa</taxon>
        <taxon>Ecdysozoa</taxon>
        <taxon>Arthropoda</taxon>
        <taxon>Hexapoda</taxon>
        <taxon>Insecta</taxon>
        <taxon>Pterygota</taxon>
        <taxon>Neoptera</taxon>
        <taxon>Endopterygota</taxon>
        <taxon>Diptera</taxon>
        <taxon>Nematocera</taxon>
        <taxon>Culicoidea</taxon>
        <taxon>Culicidae</taxon>
        <taxon>Anophelinae</taxon>
        <taxon>Anopheles</taxon>
    </lineage>
</organism>
<reference evidence="1" key="1">
    <citation type="submission" date="2024-04" db="UniProtKB">
        <authorList>
            <consortium name="EnsemblMetazoa"/>
        </authorList>
    </citation>
    <scope>IDENTIFICATION</scope>
    <source>
        <strain evidence="1">EBRO</strain>
    </source>
</reference>
<dbReference type="EnsemblMetazoa" id="ENSAATROPT009450">
    <property type="protein sequence ID" value="ENSAATROPP008548"/>
    <property type="gene ID" value="ENSAATROPG007697"/>
</dbReference>